<reference evidence="2" key="4">
    <citation type="journal article" date="2018" name="Nat. Plants">
        <title>Whole-genome landscape of Medicago truncatula symbiotic genes.</title>
        <authorList>
            <person name="Pecrix Y."/>
            <person name="Gamas P."/>
            <person name="Carrere S."/>
        </authorList>
    </citation>
    <scope>NUCLEOTIDE SEQUENCE</scope>
    <source>
        <tissue evidence="2">Leaves</tissue>
    </source>
</reference>
<dbReference type="EMBL" id="PSQE01000004">
    <property type="protein sequence ID" value="RHN59810.1"/>
    <property type="molecule type" value="Genomic_DNA"/>
</dbReference>
<dbReference type="Gramene" id="rna21966">
    <property type="protein sequence ID" value="RHN59810.1"/>
    <property type="gene ID" value="gene21966"/>
</dbReference>
<reference evidence="3" key="3">
    <citation type="submission" date="2015-04" db="UniProtKB">
        <authorList>
            <consortium name="EnsemblPlants"/>
        </authorList>
    </citation>
    <scope>IDENTIFICATION</scope>
    <source>
        <strain evidence="3">cv. Jemalong A17</strain>
    </source>
</reference>
<reference evidence="1 4" key="2">
    <citation type="journal article" date="2014" name="BMC Genomics">
        <title>An improved genome release (version Mt4.0) for the model legume Medicago truncatula.</title>
        <authorList>
            <person name="Tang H."/>
            <person name="Krishnakumar V."/>
            <person name="Bidwell S."/>
            <person name="Rosen B."/>
            <person name="Chan A."/>
            <person name="Zhou S."/>
            <person name="Gentzbittel L."/>
            <person name="Childs K.L."/>
            <person name="Yandell M."/>
            <person name="Gundlach H."/>
            <person name="Mayer K.F."/>
            <person name="Schwartz D.C."/>
            <person name="Town C.D."/>
        </authorList>
    </citation>
    <scope>GENOME REANNOTATION</scope>
    <source>
        <strain evidence="1">A17</strain>
        <strain evidence="3 4">cv. Jemalong A17</strain>
    </source>
</reference>
<name>A0A072UIZ4_MEDTR</name>
<sequence length="82" mass="9075">MAPKMVWNLDCKRMNHCSVDEPSGWFGILEYASLKVSGSIPFNVNFGGQVHTVLCSGLELLWQVSGGIGHLRLIGPWIGYRV</sequence>
<evidence type="ECO:0000313" key="3">
    <source>
        <dbReference type="EnsemblPlants" id="KEH29366"/>
    </source>
</evidence>
<organism evidence="1 4">
    <name type="scientific">Medicago truncatula</name>
    <name type="common">Barrel medic</name>
    <name type="synonym">Medicago tribuloides</name>
    <dbReference type="NCBI Taxonomy" id="3880"/>
    <lineage>
        <taxon>Eukaryota</taxon>
        <taxon>Viridiplantae</taxon>
        <taxon>Streptophyta</taxon>
        <taxon>Embryophyta</taxon>
        <taxon>Tracheophyta</taxon>
        <taxon>Spermatophyta</taxon>
        <taxon>Magnoliopsida</taxon>
        <taxon>eudicotyledons</taxon>
        <taxon>Gunneridae</taxon>
        <taxon>Pentapetalae</taxon>
        <taxon>rosids</taxon>
        <taxon>fabids</taxon>
        <taxon>Fabales</taxon>
        <taxon>Fabaceae</taxon>
        <taxon>Papilionoideae</taxon>
        <taxon>50 kb inversion clade</taxon>
        <taxon>NPAAA clade</taxon>
        <taxon>Hologalegina</taxon>
        <taxon>IRL clade</taxon>
        <taxon>Trifolieae</taxon>
        <taxon>Medicago</taxon>
    </lineage>
</organism>
<protein>
    <submittedName>
        <fullName evidence="1 3">Uncharacterized protein</fullName>
    </submittedName>
</protein>
<dbReference type="AlphaFoldDB" id="A0A072UIZ4"/>
<proteinExistence type="predicted"/>
<keyword evidence="4" id="KW-1185">Reference proteome</keyword>
<evidence type="ECO:0000313" key="4">
    <source>
        <dbReference type="Proteomes" id="UP000002051"/>
    </source>
</evidence>
<dbReference type="EMBL" id="CM001220">
    <property type="protein sequence ID" value="KEH29366.1"/>
    <property type="molecule type" value="Genomic_DNA"/>
</dbReference>
<dbReference type="HOGENOM" id="CLU_2561762_0_0_1"/>
<dbReference type="Proteomes" id="UP000002051">
    <property type="component" value="Chromosome 4"/>
</dbReference>
<dbReference type="Proteomes" id="UP000265566">
    <property type="component" value="Chromosome 4"/>
</dbReference>
<evidence type="ECO:0000313" key="1">
    <source>
        <dbReference type="EMBL" id="KEH29366.1"/>
    </source>
</evidence>
<reference evidence="1 4" key="1">
    <citation type="journal article" date="2011" name="Nature">
        <title>The Medicago genome provides insight into the evolution of rhizobial symbioses.</title>
        <authorList>
            <person name="Young N.D."/>
            <person name="Debelle F."/>
            <person name="Oldroyd G.E."/>
            <person name="Geurts R."/>
            <person name="Cannon S.B."/>
            <person name="Udvardi M.K."/>
            <person name="Benedito V.A."/>
            <person name="Mayer K.F."/>
            <person name="Gouzy J."/>
            <person name="Schoof H."/>
            <person name="Van de Peer Y."/>
            <person name="Proost S."/>
            <person name="Cook D.R."/>
            <person name="Meyers B.C."/>
            <person name="Spannagl M."/>
            <person name="Cheung F."/>
            <person name="De Mita S."/>
            <person name="Krishnakumar V."/>
            <person name="Gundlach H."/>
            <person name="Zhou S."/>
            <person name="Mudge J."/>
            <person name="Bharti A.K."/>
            <person name="Murray J.D."/>
            <person name="Naoumkina M.A."/>
            <person name="Rosen B."/>
            <person name="Silverstein K.A."/>
            <person name="Tang H."/>
            <person name="Rombauts S."/>
            <person name="Zhao P.X."/>
            <person name="Zhou P."/>
            <person name="Barbe V."/>
            <person name="Bardou P."/>
            <person name="Bechner M."/>
            <person name="Bellec A."/>
            <person name="Berger A."/>
            <person name="Berges H."/>
            <person name="Bidwell S."/>
            <person name="Bisseling T."/>
            <person name="Choisne N."/>
            <person name="Couloux A."/>
            <person name="Denny R."/>
            <person name="Deshpande S."/>
            <person name="Dai X."/>
            <person name="Doyle J.J."/>
            <person name="Dudez A.M."/>
            <person name="Farmer A.D."/>
            <person name="Fouteau S."/>
            <person name="Franken C."/>
            <person name="Gibelin C."/>
            <person name="Gish J."/>
            <person name="Goldstein S."/>
            <person name="Gonzalez A.J."/>
            <person name="Green P.J."/>
            <person name="Hallab A."/>
            <person name="Hartog M."/>
            <person name="Hua A."/>
            <person name="Humphray S.J."/>
            <person name="Jeong D.H."/>
            <person name="Jing Y."/>
            <person name="Jocker A."/>
            <person name="Kenton S.M."/>
            <person name="Kim D.J."/>
            <person name="Klee K."/>
            <person name="Lai H."/>
            <person name="Lang C."/>
            <person name="Lin S."/>
            <person name="Macmil S.L."/>
            <person name="Magdelenat G."/>
            <person name="Matthews L."/>
            <person name="McCorrison J."/>
            <person name="Monaghan E.L."/>
            <person name="Mun J.H."/>
            <person name="Najar F.Z."/>
            <person name="Nicholson C."/>
            <person name="Noirot C."/>
            <person name="O'Bleness M."/>
            <person name="Paule C.R."/>
            <person name="Poulain J."/>
            <person name="Prion F."/>
            <person name="Qin B."/>
            <person name="Qu C."/>
            <person name="Retzel E.F."/>
            <person name="Riddle C."/>
            <person name="Sallet E."/>
            <person name="Samain S."/>
            <person name="Samson N."/>
            <person name="Sanders I."/>
            <person name="Saurat O."/>
            <person name="Scarpelli C."/>
            <person name="Schiex T."/>
            <person name="Segurens B."/>
            <person name="Severin A.J."/>
            <person name="Sherrier D.J."/>
            <person name="Shi R."/>
            <person name="Sims S."/>
            <person name="Singer S.R."/>
            <person name="Sinharoy S."/>
            <person name="Sterck L."/>
            <person name="Viollet A."/>
            <person name="Wang B.B."/>
            <person name="Wang K."/>
            <person name="Wang M."/>
            <person name="Wang X."/>
            <person name="Warfsmann J."/>
            <person name="Weissenbach J."/>
            <person name="White D.D."/>
            <person name="White J.D."/>
            <person name="Wiley G.B."/>
            <person name="Wincker P."/>
            <person name="Xing Y."/>
            <person name="Yang L."/>
            <person name="Yao Z."/>
            <person name="Ying F."/>
            <person name="Zhai J."/>
            <person name="Zhou L."/>
            <person name="Zuber A."/>
            <person name="Denarie J."/>
            <person name="Dixon R.A."/>
            <person name="May G.D."/>
            <person name="Schwartz D.C."/>
            <person name="Rogers J."/>
            <person name="Quetier F."/>
            <person name="Town C.D."/>
            <person name="Roe B.A."/>
        </authorList>
    </citation>
    <scope>NUCLEOTIDE SEQUENCE [LARGE SCALE GENOMIC DNA]</scope>
    <source>
        <strain evidence="1">A17</strain>
        <strain evidence="3 4">cv. Jemalong A17</strain>
    </source>
</reference>
<evidence type="ECO:0000313" key="2">
    <source>
        <dbReference type="EMBL" id="RHN59810.1"/>
    </source>
</evidence>
<gene>
    <name evidence="1" type="ordered locus">MTR_4g035900</name>
    <name evidence="2" type="ORF">MtrunA17_Chr4g0018271</name>
</gene>
<dbReference type="EnsemblPlants" id="KEH29366">
    <property type="protein sequence ID" value="KEH29366"/>
    <property type="gene ID" value="MTR_4g035900"/>
</dbReference>
<accession>A0A072UIZ4</accession>